<keyword evidence="3" id="KW-1185">Reference proteome</keyword>
<reference evidence="2 3" key="1">
    <citation type="submission" date="2012-11" db="EMBL/GenBank/DDBJ databases">
        <title>Whole genome sequence of Acidisphaera rubrifaciens HS-AP3.</title>
        <authorList>
            <person name="Azuma Y."/>
            <person name="Higashiura N."/>
            <person name="Hirakawa H."/>
            <person name="Matsushita K."/>
        </authorList>
    </citation>
    <scope>NUCLEOTIDE SEQUENCE [LARGE SCALE GENOMIC DNA]</scope>
    <source>
        <strain evidence="2 3">HS-AP3</strain>
    </source>
</reference>
<dbReference type="GO" id="GO:0016757">
    <property type="term" value="F:glycosyltransferase activity"/>
    <property type="evidence" value="ECO:0007669"/>
    <property type="project" value="InterPro"/>
</dbReference>
<protein>
    <recommendedName>
        <fullName evidence="1">Glycosyltransferase 61 catalytic domain-containing protein</fullName>
    </recommendedName>
</protein>
<accession>A0A0D6P5K1</accession>
<dbReference type="Pfam" id="PF04577">
    <property type="entry name" value="Glyco_transf_61"/>
    <property type="match status" value="1"/>
</dbReference>
<evidence type="ECO:0000313" key="3">
    <source>
        <dbReference type="Proteomes" id="UP000032680"/>
    </source>
</evidence>
<evidence type="ECO:0000259" key="1">
    <source>
        <dbReference type="Pfam" id="PF04577"/>
    </source>
</evidence>
<dbReference type="InterPro" id="IPR049625">
    <property type="entry name" value="Glyco_transf_61_cat"/>
</dbReference>
<dbReference type="OrthoDB" id="7185280at2"/>
<sequence>MPITRVDLPDDALVATLPSPDYTTTYPQIDGPYELPWWAVEAVEGAYAQRRFTGRTVRLYRLRRAFVCAEGLVFNADGQLFAPTAAQFGEDTITTAHRAVQQALFDRTIEEHAGPAVLCKRPTAYNYGHWMIDMLPGAHLAQAMLPDDVRRGFACLLHRTGGHMDGVMTETLGRLGIGLPRLFWTGNAPVLCHDLFLLDGVSQHGRYITPHTLACHDRIAQGVQGRGWTRLFVTRTTGLGRVLRNEAALAEMAAAEGYFVFDPGRATIAEQIAAFRDARSVIGAIGAGLTNILYCAPGAKVTLMTPRSMPDSFYWLICAVRGLVYRDLRCHEVGPEAGPGMPPWMRDTEMEPDRFRAVLAALG</sequence>
<feature type="domain" description="Glycosyltransferase 61 catalytic" evidence="1">
    <location>
        <begin position="127"/>
        <end position="301"/>
    </location>
</feature>
<dbReference type="EMBL" id="BANB01000223">
    <property type="protein sequence ID" value="GAN77055.1"/>
    <property type="molecule type" value="Genomic_DNA"/>
</dbReference>
<dbReference type="Proteomes" id="UP000032680">
    <property type="component" value="Unassembled WGS sequence"/>
</dbReference>
<evidence type="ECO:0000313" key="2">
    <source>
        <dbReference type="EMBL" id="GAN77055.1"/>
    </source>
</evidence>
<name>A0A0D6P5K1_9PROT</name>
<gene>
    <name evidence="2" type="ORF">Asru_0223_10</name>
</gene>
<comment type="caution">
    <text evidence="2">The sequence shown here is derived from an EMBL/GenBank/DDBJ whole genome shotgun (WGS) entry which is preliminary data.</text>
</comment>
<proteinExistence type="predicted"/>
<dbReference type="RefSeq" id="WP_048861018.1">
    <property type="nucleotide sequence ID" value="NZ_BANB01000223.1"/>
</dbReference>
<dbReference type="AlphaFoldDB" id="A0A0D6P5K1"/>
<organism evidence="2 3">
    <name type="scientific">Acidisphaera rubrifaciens HS-AP3</name>
    <dbReference type="NCBI Taxonomy" id="1231350"/>
    <lineage>
        <taxon>Bacteria</taxon>
        <taxon>Pseudomonadati</taxon>
        <taxon>Pseudomonadota</taxon>
        <taxon>Alphaproteobacteria</taxon>
        <taxon>Acetobacterales</taxon>
        <taxon>Acetobacteraceae</taxon>
        <taxon>Acidisphaera</taxon>
    </lineage>
</organism>